<dbReference type="Pfam" id="PF13291">
    <property type="entry name" value="ACT_4"/>
    <property type="match status" value="1"/>
</dbReference>
<dbReference type="InterPro" id="IPR004811">
    <property type="entry name" value="RelA/Spo_fam"/>
</dbReference>
<dbReference type="CDD" id="cd05399">
    <property type="entry name" value="NT_Rel-Spo_like"/>
    <property type="match status" value="1"/>
</dbReference>
<dbReference type="InterPro" id="IPR043519">
    <property type="entry name" value="NT_sf"/>
</dbReference>
<dbReference type="GO" id="GO:0008893">
    <property type="term" value="F:guanosine-3',5'-bis(diphosphate) 3'-diphosphatase activity"/>
    <property type="evidence" value="ECO:0007669"/>
    <property type="project" value="TreeGrafter"/>
</dbReference>
<gene>
    <name evidence="5" type="ORF">METZ01_LOCUS127517</name>
</gene>
<evidence type="ECO:0000259" key="2">
    <source>
        <dbReference type="PROSITE" id="PS51671"/>
    </source>
</evidence>
<dbReference type="PANTHER" id="PTHR21262:SF36">
    <property type="entry name" value="BIFUNCTIONAL (P)PPGPP SYNTHASE_HYDROLASE SPOT"/>
    <property type="match status" value="1"/>
</dbReference>
<feature type="domain" description="ACT" evidence="2">
    <location>
        <begin position="642"/>
        <end position="717"/>
    </location>
</feature>
<evidence type="ECO:0000256" key="1">
    <source>
        <dbReference type="ARBA" id="ARBA00007476"/>
    </source>
</evidence>
<dbReference type="Gene3D" id="3.30.70.260">
    <property type="match status" value="1"/>
</dbReference>
<dbReference type="GO" id="GO:0015969">
    <property type="term" value="P:guanosine tetraphosphate metabolic process"/>
    <property type="evidence" value="ECO:0007669"/>
    <property type="project" value="InterPro"/>
</dbReference>
<evidence type="ECO:0008006" key="6">
    <source>
        <dbReference type="Google" id="ProtNLM"/>
    </source>
</evidence>
<dbReference type="SUPFAM" id="SSF81301">
    <property type="entry name" value="Nucleotidyltransferase"/>
    <property type="match status" value="1"/>
</dbReference>
<dbReference type="SUPFAM" id="SSF81271">
    <property type="entry name" value="TGS-like"/>
    <property type="match status" value="1"/>
</dbReference>
<dbReference type="SUPFAM" id="SSF109604">
    <property type="entry name" value="HD-domain/PDEase-like"/>
    <property type="match status" value="1"/>
</dbReference>
<dbReference type="NCBIfam" id="TIGR00691">
    <property type="entry name" value="spoT_relA"/>
    <property type="match status" value="1"/>
</dbReference>
<dbReference type="InterPro" id="IPR006674">
    <property type="entry name" value="HD_domain"/>
</dbReference>
<dbReference type="PANTHER" id="PTHR21262">
    <property type="entry name" value="GUANOSINE-3',5'-BIS DIPHOSPHATE 3'-PYROPHOSPHOHYDROLASE"/>
    <property type="match status" value="1"/>
</dbReference>
<dbReference type="InterPro" id="IPR007685">
    <property type="entry name" value="RelA_SpoT"/>
</dbReference>
<dbReference type="SMART" id="SM00471">
    <property type="entry name" value="HDc"/>
    <property type="match status" value="1"/>
</dbReference>
<evidence type="ECO:0000313" key="5">
    <source>
        <dbReference type="EMBL" id="SVA74663.1"/>
    </source>
</evidence>
<reference evidence="5" key="1">
    <citation type="submission" date="2018-05" db="EMBL/GenBank/DDBJ databases">
        <authorList>
            <person name="Lanie J.A."/>
            <person name="Ng W.-L."/>
            <person name="Kazmierczak K.M."/>
            <person name="Andrzejewski T.M."/>
            <person name="Davidsen T.M."/>
            <person name="Wayne K.J."/>
            <person name="Tettelin H."/>
            <person name="Glass J.I."/>
            <person name="Rusch D."/>
            <person name="Podicherti R."/>
            <person name="Tsui H.-C.T."/>
            <person name="Winkler M.E."/>
        </authorList>
    </citation>
    <scope>NUCLEOTIDE SEQUENCE</scope>
</reference>
<evidence type="ECO:0000259" key="4">
    <source>
        <dbReference type="PROSITE" id="PS51880"/>
    </source>
</evidence>
<dbReference type="CDD" id="cd00077">
    <property type="entry name" value="HDc"/>
    <property type="match status" value="1"/>
</dbReference>
<dbReference type="InterPro" id="IPR012675">
    <property type="entry name" value="Beta-grasp_dom_sf"/>
</dbReference>
<dbReference type="InterPro" id="IPR004095">
    <property type="entry name" value="TGS"/>
</dbReference>
<dbReference type="Pfam" id="PF04607">
    <property type="entry name" value="RelA_SpoT"/>
    <property type="match status" value="1"/>
</dbReference>
<dbReference type="AlphaFoldDB" id="A0A381YDN2"/>
<dbReference type="GO" id="GO:0005886">
    <property type="term" value="C:plasma membrane"/>
    <property type="evidence" value="ECO:0007669"/>
    <property type="project" value="TreeGrafter"/>
</dbReference>
<dbReference type="Pfam" id="PF13328">
    <property type="entry name" value="HD_4"/>
    <property type="match status" value="1"/>
</dbReference>
<dbReference type="InterPro" id="IPR012676">
    <property type="entry name" value="TGS-like"/>
</dbReference>
<dbReference type="FunFam" id="1.10.3210.10:FF:000001">
    <property type="entry name" value="GTP pyrophosphokinase RelA"/>
    <property type="match status" value="1"/>
</dbReference>
<dbReference type="InterPro" id="IPR033655">
    <property type="entry name" value="TGS_RelA/SpoT"/>
</dbReference>
<dbReference type="FunFam" id="3.10.20.30:FF:000002">
    <property type="entry name" value="GTP pyrophosphokinase (RelA/SpoT)"/>
    <property type="match status" value="1"/>
</dbReference>
<dbReference type="CDD" id="cd01668">
    <property type="entry name" value="TGS_RSH"/>
    <property type="match status" value="1"/>
</dbReference>
<dbReference type="Gene3D" id="3.10.20.30">
    <property type="match status" value="1"/>
</dbReference>
<dbReference type="Gene3D" id="1.10.3210.10">
    <property type="entry name" value="Hypothetical protein af1432"/>
    <property type="match status" value="1"/>
</dbReference>
<dbReference type="SUPFAM" id="SSF55021">
    <property type="entry name" value="ACT-like"/>
    <property type="match status" value="1"/>
</dbReference>
<accession>A0A381YDN2</accession>
<dbReference type="Pfam" id="PF02824">
    <property type="entry name" value="TGS"/>
    <property type="match status" value="1"/>
</dbReference>
<dbReference type="InterPro" id="IPR002912">
    <property type="entry name" value="ACT_dom"/>
</dbReference>
<dbReference type="InterPro" id="IPR045865">
    <property type="entry name" value="ACT-like_dom_sf"/>
</dbReference>
<dbReference type="InterPro" id="IPR003607">
    <property type="entry name" value="HD/PDEase_dom"/>
</dbReference>
<dbReference type="FunFam" id="3.30.460.10:FF:000001">
    <property type="entry name" value="GTP pyrophosphokinase RelA"/>
    <property type="match status" value="1"/>
</dbReference>
<dbReference type="Gene3D" id="3.30.460.10">
    <property type="entry name" value="Beta Polymerase, domain 2"/>
    <property type="match status" value="1"/>
</dbReference>
<dbReference type="GO" id="GO:0008728">
    <property type="term" value="F:GTP diphosphokinase activity"/>
    <property type="evidence" value="ECO:0007669"/>
    <property type="project" value="TreeGrafter"/>
</dbReference>
<dbReference type="EMBL" id="UINC01017889">
    <property type="protein sequence ID" value="SVA74663.1"/>
    <property type="molecule type" value="Genomic_DNA"/>
</dbReference>
<dbReference type="CDD" id="cd04876">
    <property type="entry name" value="ACT_RelA-SpoT"/>
    <property type="match status" value="1"/>
</dbReference>
<dbReference type="Pfam" id="PF19296">
    <property type="entry name" value="RelA_AH_RIS"/>
    <property type="match status" value="1"/>
</dbReference>
<dbReference type="GO" id="GO:0042594">
    <property type="term" value="P:response to starvation"/>
    <property type="evidence" value="ECO:0007669"/>
    <property type="project" value="TreeGrafter"/>
</dbReference>
<dbReference type="PROSITE" id="PS51880">
    <property type="entry name" value="TGS"/>
    <property type="match status" value="1"/>
</dbReference>
<dbReference type="InterPro" id="IPR045600">
    <property type="entry name" value="RelA/SpoT_AH_RIS"/>
</dbReference>
<sequence length="717" mass="81145">MEQFLEKAAVMLDQKPSKPMKQLMDGLGYLDAIDHQLIKKAYVYASIAHEHQSRRTGEPYIHHPVAVAKTLAGLHLDKESIAAGLLHDVLEDTSLSTDFIAKEFGAEILSLVDGVSKLDQIEYEDTSQAQAENFSKMMLAMVKDIRVILIKLADRMHNIQTLHALEQKKQFKIARETLQIYAPIANRLGIYQMKTLLEREAFRYAYPYRHKILKRALKRKVGNQKRTLRTITGRIRRNLKKSSLDVEIRSREKALFSIYNKMKNKNLSFDQVIDVYGLRIIVEHVEECYQVLGVVHQIYKPIAGKFKDYIAIPRINGYQSLHTSLLGPNGTPIEVQIRTKAMDKVAESGIAAHWKYKLDDPEGISPQIKAREWLATIKEIQGTAHPEEFLESIKVDLFPDKIYVFTPKGKILRLPINATCVDFAYAIHTDVGNSCIGATVDRVQAPLRTILQSGQTVNILISKYSNPDPSWLSFITTAKARHNIRNYLKQLNTAETITLGKRLFNNALTTLGKKQRNITKKQIKNLLTDMAFNNMEELYESIGLGDKNPILMAQILLGETEEKMHDKNHAPLLIKGTEGVSISFPKCCTPIPGDTIIGHLSTQRGLVIHRRNCAHVANFNKEGSRWIGAQWSDDIEHGLSTEIKVHAMHTPGSLAEVASTIADKGCNVEQVAISREYEDDTVDILFLIQIKDRQELAIVMREIKGMKNVLKVSRNLH</sequence>
<name>A0A381YDN2_9ZZZZ</name>
<feature type="domain" description="HD" evidence="3">
    <location>
        <begin position="60"/>
        <end position="159"/>
    </location>
</feature>
<proteinExistence type="inferred from homology"/>
<feature type="domain" description="TGS" evidence="4">
    <location>
        <begin position="400"/>
        <end position="461"/>
    </location>
</feature>
<protein>
    <recommendedName>
        <fullName evidence="6">TGS domain-containing protein</fullName>
    </recommendedName>
</protein>
<evidence type="ECO:0000259" key="3">
    <source>
        <dbReference type="PROSITE" id="PS51831"/>
    </source>
</evidence>
<dbReference type="PROSITE" id="PS51831">
    <property type="entry name" value="HD"/>
    <property type="match status" value="1"/>
</dbReference>
<organism evidence="5">
    <name type="scientific">marine metagenome</name>
    <dbReference type="NCBI Taxonomy" id="408172"/>
    <lineage>
        <taxon>unclassified sequences</taxon>
        <taxon>metagenomes</taxon>
        <taxon>ecological metagenomes</taxon>
    </lineage>
</organism>
<dbReference type="SMART" id="SM00954">
    <property type="entry name" value="RelA_SpoT"/>
    <property type="match status" value="1"/>
</dbReference>
<comment type="similarity">
    <text evidence="1">Belongs to the RelA/SpoT family.</text>
</comment>
<dbReference type="PROSITE" id="PS51671">
    <property type="entry name" value="ACT"/>
    <property type="match status" value="1"/>
</dbReference>